<dbReference type="PROSITE" id="PS00144">
    <property type="entry name" value="ASN_GLN_ASE_1"/>
    <property type="match status" value="1"/>
</dbReference>
<dbReference type="GO" id="GO:0006530">
    <property type="term" value="P:L-asparagine catabolic process"/>
    <property type="evidence" value="ECO:0007669"/>
    <property type="project" value="UniProtKB-ARBA"/>
</dbReference>
<evidence type="ECO:0000256" key="8">
    <source>
        <dbReference type="SAM" id="SignalP"/>
    </source>
</evidence>
<feature type="signal peptide" evidence="8">
    <location>
        <begin position="1"/>
        <end position="26"/>
    </location>
</feature>
<comment type="catalytic activity">
    <reaction evidence="4">
        <text>L-asparagine + H2O = L-aspartate + NH4(+)</text>
        <dbReference type="Rhea" id="RHEA:21016"/>
        <dbReference type="ChEBI" id="CHEBI:15377"/>
        <dbReference type="ChEBI" id="CHEBI:28938"/>
        <dbReference type="ChEBI" id="CHEBI:29991"/>
        <dbReference type="ChEBI" id="CHEBI:58048"/>
        <dbReference type="EC" id="3.5.1.1"/>
    </reaction>
</comment>
<dbReference type="CDD" id="cd08964">
    <property type="entry name" value="L-asparaginase_II"/>
    <property type="match status" value="1"/>
</dbReference>
<name>A0A4T0FF43_9BASI</name>
<dbReference type="Gene3D" id="3.40.50.40">
    <property type="match status" value="1"/>
</dbReference>
<dbReference type="InterPro" id="IPR037152">
    <property type="entry name" value="L-asparaginase_N_sf"/>
</dbReference>
<dbReference type="GO" id="GO:0004067">
    <property type="term" value="F:asparaginase activity"/>
    <property type="evidence" value="ECO:0007669"/>
    <property type="project" value="UniProtKB-UniRule"/>
</dbReference>
<evidence type="ECO:0000256" key="5">
    <source>
        <dbReference type="PIRSR" id="PIRSR001220-1"/>
    </source>
</evidence>
<dbReference type="InterPro" id="IPR020827">
    <property type="entry name" value="Asparaginase/glutaminase_AS1"/>
</dbReference>
<feature type="domain" description="L-asparaginase N-terminal" evidence="9">
    <location>
        <begin position="34"/>
        <end position="212"/>
    </location>
</feature>
<evidence type="ECO:0000313" key="12">
    <source>
        <dbReference type="Proteomes" id="UP000310189"/>
    </source>
</evidence>
<dbReference type="PANTHER" id="PTHR11707">
    <property type="entry name" value="L-ASPARAGINASE"/>
    <property type="match status" value="1"/>
</dbReference>
<accession>A0A4T0FF43</accession>
<evidence type="ECO:0000259" key="10">
    <source>
        <dbReference type="Pfam" id="PF17763"/>
    </source>
</evidence>
<dbReference type="InterPro" id="IPR004550">
    <property type="entry name" value="AsnASE_II"/>
</dbReference>
<dbReference type="InterPro" id="IPR027474">
    <property type="entry name" value="L-asparaginase_N"/>
</dbReference>
<gene>
    <name evidence="11" type="ORF">E3P99_03522</name>
</gene>
<protein>
    <recommendedName>
        <fullName evidence="2">asparaginase</fullName>
        <ecNumber evidence="2">3.5.1.1</ecNumber>
    </recommendedName>
</protein>
<evidence type="ECO:0000256" key="4">
    <source>
        <dbReference type="ARBA" id="ARBA00049366"/>
    </source>
</evidence>
<dbReference type="Pfam" id="PF00710">
    <property type="entry name" value="Asparaginase"/>
    <property type="match status" value="1"/>
</dbReference>
<dbReference type="PIRSF" id="PIRSF001220">
    <property type="entry name" value="L-ASNase_gatD"/>
    <property type="match status" value="1"/>
</dbReference>
<dbReference type="InterPro" id="IPR006034">
    <property type="entry name" value="Asparaginase/glutaminase-like"/>
</dbReference>
<evidence type="ECO:0000256" key="6">
    <source>
        <dbReference type="PIRSR" id="PIRSR001220-2"/>
    </source>
</evidence>
<dbReference type="SMART" id="SM00870">
    <property type="entry name" value="Asparaginase"/>
    <property type="match status" value="1"/>
</dbReference>
<dbReference type="InterPro" id="IPR036152">
    <property type="entry name" value="Asp/glu_Ase-like_sf"/>
</dbReference>
<feature type="domain" description="Asparaginase/glutaminase C-terminal" evidence="10">
    <location>
        <begin position="251"/>
        <end position="360"/>
    </location>
</feature>
<dbReference type="OrthoDB" id="542841at2759"/>
<sequence length="371" mass="38883">MRLEAITALTTAALAAAAPAAAPVKARQEDKVPNVTVIATGGTIAGSGSTFDTTGYTAGVRPIKDVLGDIPDLDTRANVTSIQYSNIASEAMVSSDIVDIAKMVNNLLCTPESDQAGVVITQGTDTTEETAFALDALINCDKPVVVTASMRPGTAVSPDGPGNLLDAVTLAGSEVGKGRGAMVVLNDRIQSAFYTSKMNANNVDAFVEKNAEIGGFLNYKPYFYYTPSQSTFKKTFNLDETLKQNDTALPKVDMIYGSQDFDQNLIIAAVAASDAKGIVIQGVGEGSIPSFAEDTINSVVAQGIPVVVAAKPVYGASAPKEDASSKSYIKSGFVKAAQAKVYLELALANNYSMDQIRDLFEGDLRSAMFGQ</sequence>
<dbReference type="PRINTS" id="PR00139">
    <property type="entry name" value="ASNGLNASE"/>
</dbReference>
<feature type="active site" evidence="7">
    <location>
        <position position="43"/>
    </location>
</feature>
<dbReference type="Proteomes" id="UP000310189">
    <property type="component" value="Unassembled WGS sequence"/>
</dbReference>
<evidence type="ECO:0000259" key="9">
    <source>
        <dbReference type="Pfam" id="PF00710"/>
    </source>
</evidence>
<dbReference type="SFLD" id="SFLDS00057">
    <property type="entry name" value="Glutaminase/Asparaginase"/>
    <property type="match status" value="1"/>
</dbReference>
<dbReference type="PIRSF" id="PIRSF500176">
    <property type="entry name" value="L_ASNase"/>
    <property type="match status" value="1"/>
</dbReference>
<evidence type="ECO:0000256" key="3">
    <source>
        <dbReference type="ARBA" id="ARBA00022801"/>
    </source>
</evidence>
<comment type="caution">
    <text evidence="11">The sequence shown here is derived from an EMBL/GenBank/DDBJ whole genome shotgun (WGS) entry which is preliminary data.</text>
</comment>
<dbReference type="Pfam" id="PF17763">
    <property type="entry name" value="Asparaginase_C"/>
    <property type="match status" value="1"/>
</dbReference>
<evidence type="ECO:0000256" key="7">
    <source>
        <dbReference type="PROSITE-ProRule" id="PRU10099"/>
    </source>
</evidence>
<organism evidence="11 12">
    <name type="scientific">Wallemia hederae</name>
    <dbReference type="NCBI Taxonomy" id="1540922"/>
    <lineage>
        <taxon>Eukaryota</taxon>
        <taxon>Fungi</taxon>
        <taxon>Dikarya</taxon>
        <taxon>Basidiomycota</taxon>
        <taxon>Wallemiomycotina</taxon>
        <taxon>Wallemiomycetes</taxon>
        <taxon>Wallemiales</taxon>
        <taxon>Wallemiaceae</taxon>
        <taxon>Wallemia</taxon>
    </lineage>
</organism>
<dbReference type="AlphaFoldDB" id="A0A4T0FF43"/>
<keyword evidence="3" id="KW-0378">Hydrolase</keyword>
<comment type="similarity">
    <text evidence="1">Belongs to the asparaginase 1 family.</text>
</comment>
<feature type="chain" id="PRO_5020654537" description="asparaginase" evidence="8">
    <location>
        <begin position="27"/>
        <end position="371"/>
    </location>
</feature>
<dbReference type="PROSITE" id="PS51732">
    <property type="entry name" value="ASN_GLN_ASE_3"/>
    <property type="match status" value="1"/>
</dbReference>
<dbReference type="Gene3D" id="3.40.50.1170">
    <property type="entry name" value="L-asparaginase, N-terminal domain"/>
    <property type="match status" value="1"/>
</dbReference>
<reference evidence="11 12" key="1">
    <citation type="submission" date="2019-03" db="EMBL/GenBank/DDBJ databases">
        <title>Sequencing 23 genomes of Wallemia ichthyophaga.</title>
        <authorList>
            <person name="Gostincar C."/>
        </authorList>
    </citation>
    <scope>NUCLEOTIDE SEQUENCE [LARGE SCALE GENOMIC DNA]</scope>
    <source>
        <strain evidence="11 12">EXF-5753</strain>
    </source>
</reference>
<dbReference type="SUPFAM" id="SSF53774">
    <property type="entry name" value="Glutaminase/Asparaginase"/>
    <property type="match status" value="1"/>
</dbReference>
<dbReference type="PANTHER" id="PTHR11707:SF28">
    <property type="entry name" value="60 KDA LYSOPHOSPHOLIPASE"/>
    <property type="match status" value="1"/>
</dbReference>
<dbReference type="FunFam" id="3.40.50.1170:FF:000001">
    <property type="entry name" value="L-asparaginase 2"/>
    <property type="match status" value="1"/>
</dbReference>
<proteinExistence type="inferred from homology"/>
<dbReference type="EMBL" id="SPNW01000072">
    <property type="protein sequence ID" value="TIA86912.1"/>
    <property type="molecule type" value="Genomic_DNA"/>
</dbReference>
<feature type="active site" description="O-isoaspartyl threonine intermediate" evidence="5">
    <location>
        <position position="43"/>
    </location>
</feature>
<dbReference type="InterPro" id="IPR027473">
    <property type="entry name" value="L-asparaginase_C"/>
</dbReference>
<evidence type="ECO:0000313" key="11">
    <source>
        <dbReference type="EMBL" id="TIA86912.1"/>
    </source>
</evidence>
<keyword evidence="8" id="KW-0732">Signal</keyword>
<evidence type="ECO:0000256" key="1">
    <source>
        <dbReference type="ARBA" id="ARBA00010518"/>
    </source>
</evidence>
<keyword evidence="12" id="KW-1185">Reference proteome</keyword>
<dbReference type="InterPro" id="IPR040919">
    <property type="entry name" value="Asparaginase_C"/>
</dbReference>
<feature type="binding site" evidence="6">
    <location>
        <position position="89"/>
    </location>
    <ligand>
        <name>substrate</name>
    </ligand>
</feature>
<dbReference type="EC" id="3.5.1.1" evidence="2"/>
<feature type="binding site" evidence="6">
    <location>
        <begin position="124"/>
        <end position="125"/>
    </location>
    <ligand>
        <name>substrate</name>
    </ligand>
</feature>
<evidence type="ECO:0000256" key="2">
    <source>
        <dbReference type="ARBA" id="ARBA00012920"/>
    </source>
</evidence>